<comment type="caution">
    <text evidence="1">The sequence shown here is derived from an EMBL/GenBank/DDBJ whole genome shotgun (WGS) entry which is preliminary data.</text>
</comment>
<name>A0AAD4ZBK7_PRUDU</name>
<dbReference type="Proteomes" id="UP001054821">
    <property type="component" value="Chromosome 3"/>
</dbReference>
<sequence>MLKSATSGSFGKVTVKVWHLGASTDVWHIGSVSFFGREEGVAALLLVTLMLDPPFGKDLGQKGLGSSRFQGDFRKILGKGLCVRTVRAHRCARFDRRELVPFGKEEPSLYASEFGKGARFLRGSLGSGLGVRLSEI</sequence>
<organism evidence="1 2">
    <name type="scientific">Prunus dulcis</name>
    <name type="common">Almond</name>
    <name type="synonym">Amygdalus dulcis</name>
    <dbReference type="NCBI Taxonomy" id="3755"/>
    <lineage>
        <taxon>Eukaryota</taxon>
        <taxon>Viridiplantae</taxon>
        <taxon>Streptophyta</taxon>
        <taxon>Embryophyta</taxon>
        <taxon>Tracheophyta</taxon>
        <taxon>Spermatophyta</taxon>
        <taxon>Magnoliopsida</taxon>
        <taxon>eudicotyledons</taxon>
        <taxon>Gunneridae</taxon>
        <taxon>Pentapetalae</taxon>
        <taxon>rosids</taxon>
        <taxon>fabids</taxon>
        <taxon>Rosales</taxon>
        <taxon>Rosaceae</taxon>
        <taxon>Amygdaloideae</taxon>
        <taxon>Amygdaleae</taxon>
        <taxon>Prunus</taxon>
    </lineage>
</organism>
<reference evidence="1 2" key="1">
    <citation type="journal article" date="2022" name="G3 (Bethesda)">
        <title>Whole-genome sequence and methylome profiling of the almond [Prunus dulcis (Mill.) D.A. Webb] cultivar 'Nonpareil'.</title>
        <authorList>
            <person name="D'Amico-Willman K.M."/>
            <person name="Ouma W.Z."/>
            <person name="Meulia T."/>
            <person name="Sideli G.M."/>
            <person name="Gradziel T.M."/>
            <person name="Fresnedo-Ramirez J."/>
        </authorList>
    </citation>
    <scope>NUCLEOTIDE SEQUENCE [LARGE SCALE GENOMIC DNA]</scope>
    <source>
        <strain evidence="1">Clone GOH B32 T37-40</strain>
    </source>
</reference>
<dbReference type="AlphaFoldDB" id="A0AAD4ZBK7"/>
<evidence type="ECO:0000313" key="2">
    <source>
        <dbReference type="Proteomes" id="UP001054821"/>
    </source>
</evidence>
<proteinExistence type="predicted"/>
<protein>
    <submittedName>
        <fullName evidence="1">Uncharacterized protein</fullName>
    </submittedName>
</protein>
<dbReference type="EMBL" id="JAJFAZ020000003">
    <property type="protein sequence ID" value="KAI5339756.1"/>
    <property type="molecule type" value="Genomic_DNA"/>
</dbReference>
<accession>A0AAD4ZBK7</accession>
<evidence type="ECO:0000313" key="1">
    <source>
        <dbReference type="EMBL" id="KAI5339756.1"/>
    </source>
</evidence>
<keyword evidence="2" id="KW-1185">Reference proteome</keyword>
<gene>
    <name evidence="1" type="ORF">L3X38_019028</name>
</gene>